<evidence type="ECO:0000256" key="7">
    <source>
        <dbReference type="RuleBase" id="RU363032"/>
    </source>
</evidence>
<feature type="transmembrane region" description="Helical" evidence="7">
    <location>
        <begin position="463"/>
        <end position="480"/>
    </location>
</feature>
<dbReference type="OrthoDB" id="9790211at2"/>
<evidence type="ECO:0000256" key="1">
    <source>
        <dbReference type="ARBA" id="ARBA00004651"/>
    </source>
</evidence>
<dbReference type="SUPFAM" id="SSF161098">
    <property type="entry name" value="MetI-like"/>
    <property type="match status" value="2"/>
</dbReference>
<evidence type="ECO:0000256" key="4">
    <source>
        <dbReference type="ARBA" id="ARBA00022692"/>
    </source>
</evidence>
<feature type="transmembrane region" description="Helical" evidence="7">
    <location>
        <begin position="286"/>
        <end position="308"/>
    </location>
</feature>
<evidence type="ECO:0000256" key="3">
    <source>
        <dbReference type="ARBA" id="ARBA00022475"/>
    </source>
</evidence>
<reference evidence="9 10" key="1">
    <citation type="submission" date="2016-10" db="EMBL/GenBank/DDBJ databases">
        <authorList>
            <person name="Varghese N."/>
            <person name="Submissions S."/>
        </authorList>
    </citation>
    <scope>NUCLEOTIDE SEQUENCE [LARGE SCALE GENOMIC DNA]</scope>
    <source>
        <strain evidence="9 10">DSM 18839</strain>
    </source>
</reference>
<accession>A0A8G2EVR3</accession>
<comment type="subcellular location">
    <subcellularLocation>
        <location evidence="1 7">Cell membrane</location>
        <topology evidence="1 7">Multi-pass membrane protein</topology>
    </subcellularLocation>
</comment>
<comment type="caution">
    <text evidence="9">The sequence shown here is derived from an EMBL/GenBank/DDBJ whole genome shotgun (WGS) entry which is preliminary data.</text>
</comment>
<evidence type="ECO:0000313" key="9">
    <source>
        <dbReference type="EMBL" id="SDF96132.1"/>
    </source>
</evidence>
<dbReference type="FunFam" id="1.10.3720.10:FF:000088">
    <property type="entry name" value="Iron(III) ABC transporter, permease protein"/>
    <property type="match status" value="1"/>
</dbReference>
<name>A0A8G2EVR3_9PROT</name>
<dbReference type="PROSITE" id="PS50928">
    <property type="entry name" value="ABC_TM1"/>
    <property type="match status" value="2"/>
</dbReference>
<feature type="transmembrane region" description="Helical" evidence="7">
    <location>
        <begin position="86"/>
        <end position="104"/>
    </location>
</feature>
<feature type="domain" description="ABC transmembrane type-1" evidence="8">
    <location>
        <begin position="48"/>
        <end position="252"/>
    </location>
</feature>
<protein>
    <submittedName>
        <fullName evidence="9">Iron(III) transport system permease protein</fullName>
    </submittedName>
</protein>
<feature type="transmembrane region" description="Helical" evidence="7">
    <location>
        <begin position="234"/>
        <end position="253"/>
    </location>
</feature>
<feature type="transmembrane region" description="Helical" evidence="7">
    <location>
        <begin position="48"/>
        <end position="74"/>
    </location>
</feature>
<evidence type="ECO:0000259" key="8">
    <source>
        <dbReference type="PROSITE" id="PS50928"/>
    </source>
</evidence>
<feature type="transmembrane region" description="Helical" evidence="7">
    <location>
        <begin position="136"/>
        <end position="159"/>
    </location>
</feature>
<dbReference type="PANTHER" id="PTHR30183:SF2">
    <property type="entry name" value="IRON UTILIZATION PROTEIN"/>
    <property type="match status" value="1"/>
</dbReference>
<dbReference type="Pfam" id="PF00528">
    <property type="entry name" value="BPD_transp_1"/>
    <property type="match status" value="2"/>
</dbReference>
<evidence type="ECO:0000313" key="10">
    <source>
        <dbReference type="Proteomes" id="UP000198615"/>
    </source>
</evidence>
<keyword evidence="4 7" id="KW-0812">Transmembrane</keyword>
<keyword evidence="2 7" id="KW-0813">Transport</keyword>
<feature type="domain" description="ABC transmembrane type-1" evidence="8">
    <location>
        <begin position="325"/>
        <end position="531"/>
    </location>
</feature>
<keyword evidence="3" id="KW-1003">Cell membrane</keyword>
<organism evidence="9 10">
    <name type="scientific">Thalassobaculum litoreum DSM 18839</name>
    <dbReference type="NCBI Taxonomy" id="1123362"/>
    <lineage>
        <taxon>Bacteria</taxon>
        <taxon>Pseudomonadati</taxon>
        <taxon>Pseudomonadota</taxon>
        <taxon>Alphaproteobacteria</taxon>
        <taxon>Rhodospirillales</taxon>
        <taxon>Thalassobaculaceae</taxon>
        <taxon>Thalassobaculum</taxon>
    </lineage>
</organism>
<keyword evidence="6 7" id="KW-0472">Membrane</keyword>
<dbReference type="AlphaFoldDB" id="A0A8G2EVR3"/>
<dbReference type="GO" id="GO:0005886">
    <property type="term" value="C:plasma membrane"/>
    <property type="evidence" value="ECO:0007669"/>
    <property type="project" value="UniProtKB-SubCell"/>
</dbReference>
<feature type="transmembrane region" description="Helical" evidence="7">
    <location>
        <begin position="398"/>
        <end position="419"/>
    </location>
</feature>
<dbReference type="Proteomes" id="UP000198615">
    <property type="component" value="Unassembled WGS sequence"/>
</dbReference>
<feature type="transmembrane region" description="Helical" evidence="7">
    <location>
        <begin position="517"/>
        <end position="536"/>
    </location>
</feature>
<dbReference type="GO" id="GO:0055085">
    <property type="term" value="P:transmembrane transport"/>
    <property type="evidence" value="ECO:0007669"/>
    <property type="project" value="InterPro"/>
</dbReference>
<gene>
    <name evidence="9" type="ORF">SAMN05660686_02917</name>
</gene>
<sequence length="544" mass="58304">MPFRDRFFLAPAVICALVATPILAVALHGLAQTDLITHLINTVLPTYVANTALLALGVTVGTGVIGVGTAWLVTMCRFPGRRMLEWALVLPLAAPAYVLAYTYTNFLEHAGPVQELLRLTFDLGPREYWFPEVRSLGGAIVMLTATLFPYVYLLSRAAFLEQSVCVLEVSRTLGQSPARAFLRVALPLARPAIVAGVALALMETLADYGTVSYFGVQTFTTGIYRAIFSFGDRVAAAQLATGLLAFVVLVIALEQVSRGRRRFDHTTNTHRALPGFRLTGIKAAGAILACALPVFVGFVLPTILLMHMTAIGGHKLFGARYLALTLNSVTLAGITAILAVLVSLLLAYANRLSKNRTTHVLTRLAALGYAVPGSVIAIGILIPFSIVDRSVDDAARSLFGVSTGLLVTGTIVALIYAYLVRFLAVSLQTAEAGLTKITPSMDQAARVLGHPPRATLKRVHLPMLRGSLLTAGLIVFVDVMKELPATMILRPFNFDTLAVQAHNLAADERLTQASTPALTIVAVGLLPVILLSRQIAKSRAGHRR</sequence>
<feature type="transmembrane region" description="Helical" evidence="7">
    <location>
        <begin position="180"/>
        <end position="202"/>
    </location>
</feature>
<comment type="similarity">
    <text evidence="7">Belongs to the binding-protein-dependent transport system permease family.</text>
</comment>
<proteinExistence type="inferred from homology"/>
<keyword evidence="5 7" id="KW-1133">Transmembrane helix</keyword>
<feature type="transmembrane region" description="Helical" evidence="7">
    <location>
        <begin position="328"/>
        <end position="348"/>
    </location>
</feature>
<evidence type="ECO:0000256" key="2">
    <source>
        <dbReference type="ARBA" id="ARBA00022448"/>
    </source>
</evidence>
<keyword evidence="10" id="KW-1185">Reference proteome</keyword>
<evidence type="ECO:0000256" key="5">
    <source>
        <dbReference type="ARBA" id="ARBA00022989"/>
    </source>
</evidence>
<dbReference type="Gene3D" id="1.10.3720.10">
    <property type="entry name" value="MetI-like"/>
    <property type="match status" value="2"/>
</dbReference>
<dbReference type="InterPro" id="IPR000515">
    <property type="entry name" value="MetI-like"/>
</dbReference>
<evidence type="ECO:0000256" key="6">
    <source>
        <dbReference type="ARBA" id="ARBA00023136"/>
    </source>
</evidence>
<dbReference type="InterPro" id="IPR035906">
    <property type="entry name" value="MetI-like_sf"/>
</dbReference>
<dbReference type="RefSeq" id="WP_093151298.1">
    <property type="nucleotide sequence ID" value="NZ_FNBW01000008.1"/>
</dbReference>
<dbReference type="PANTHER" id="PTHR30183">
    <property type="entry name" value="MOLYBDENUM TRANSPORT SYSTEM PERMEASE PROTEIN MODB"/>
    <property type="match status" value="1"/>
</dbReference>
<dbReference type="CDD" id="cd06261">
    <property type="entry name" value="TM_PBP2"/>
    <property type="match status" value="2"/>
</dbReference>
<dbReference type="EMBL" id="FNBW01000008">
    <property type="protein sequence ID" value="SDF96132.1"/>
    <property type="molecule type" value="Genomic_DNA"/>
</dbReference>
<feature type="transmembrane region" description="Helical" evidence="7">
    <location>
        <begin position="360"/>
        <end position="386"/>
    </location>
</feature>